<dbReference type="GO" id="GO:0050660">
    <property type="term" value="F:flavin adenine dinucleotide binding"/>
    <property type="evidence" value="ECO:0007669"/>
    <property type="project" value="InterPro"/>
</dbReference>
<accession>A0A2I1CMB6</accession>
<dbReference type="GO" id="GO:0016614">
    <property type="term" value="F:oxidoreductase activity, acting on CH-OH group of donors"/>
    <property type="evidence" value="ECO:0007669"/>
    <property type="project" value="InterPro"/>
</dbReference>
<name>A0A2I1CMB6_ASPN1</name>
<dbReference type="PIRSF" id="PIRSF000137">
    <property type="entry name" value="Alcohol_oxidase"/>
    <property type="match status" value="1"/>
</dbReference>
<dbReference type="OMA" id="DIRMNCH"/>
<dbReference type="InterPro" id="IPR000172">
    <property type="entry name" value="GMC_OxRdtase_N"/>
</dbReference>
<comment type="caution">
    <text evidence="4">The sequence shown here is derived from an EMBL/GenBank/DDBJ whole genome shotgun (WGS) entry which is preliminary data.</text>
</comment>
<sequence length="601" mass="64954">MSCKLKLLSLLAAGLTSAVHLTGYEYIVVGSGAGGGPLAARLALAGHKTLLIEAGDDQGRNVNYTVPAYSALASEDEKMAWNFFLRDPEGEIYTGLNPPANSTMMGTLYPRTGTLGGCTAHNAMIAVYPDRSDFEYIATLTGDSSWSPENMRKYFVRMEHNEYLLPGQKGHGYDGWLHTDTAPLDIVLKDPQLLSLLTGGAFALGNITHTLMNFGTLLLGDANADSLARDTQPGYYQIPLSSTDGRRNGPREFITAVRDARNPDGSKKYPLDVRMNCHATRVVFDTSPSRPPLPTRHPGSATASREVIIAGGTYNSPQILKLSGVGPADELARFNIPLVADLPGVGTNLQDHYEVGVQAHVPSNWTSLHGCTFTQSDPCLDRWESKPPLGNRGIYSSAGFAAAMFYKSTVSADNAYDAFVFGGPVNFRGYFPGYSVNITARHDWFTWAVLKAHPRNTAGTVSLRSADPLDTPAIVFNYFDMGADEDLQAIYEGIELARDALRRQLVPTTEVLPGAEVVSQEDVKMYVRDTAWGHHASSTCPIGADGDPMAVLDSKFRVRKVQGLRVVDASVYPCIPGTFTAVSTYLVAEKAADDILSELAG</sequence>
<dbReference type="Pfam" id="PF05199">
    <property type="entry name" value="GMC_oxred_C"/>
    <property type="match status" value="1"/>
</dbReference>
<proteinExistence type="inferred from homology"/>
<evidence type="ECO:0000313" key="4">
    <source>
        <dbReference type="EMBL" id="PKX98754.1"/>
    </source>
</evidence>
<feature type="signal peptide" evidence="2">
    <location>
        <begin position="1"/>
        <end position="18"/>
    </location>
</feature>
<evidence type="ECO:0000259" key="3">
    <source>
        <dbReference type="PROSITE" id="PS00624"/>
    </source>
</evidence>
<comment type="similarity">
    <text evidence="1">Belongs to the GMC oxidoreductase family.</text>
</comment>
<dbReference type="InterPro" id="IPR007867">
    <property type="entry name" value="GMC_OxRtase_C"/>
</dbReference>
<dbReference type="InterPro" id="IPR012132">
    <property type="entry name" value="GMC_OxRdtase"/>
</dbReference>
<dbReference type="PANTHER" id="PTHR11552">
    <property type="entry name" value="GLUCOSE-METHANOL-CHOLINE GMC OXIDOREDUCTASE"/>
    <property type="match status" value="1"/>
</dbReference>
<dbReference type="RefSeq" id="XP_024687349.1">
    <property type="nucleotide sequence ID" value="XM_024830966.1"/>
</dbReference>
<dbReference type="VEuPathDB" id="FungiDB:P174DRAFT_500365"/>
<evidence type="ECO:0000256" key="1">
    <source>
        <dbReference type="ARBA" id="ARBA00010790"/>
    </source>
</evidence>
<dbReference type="Proteomes" id="UP000234474">
    <property type="component" value="Unassembled WGS sequence"/>
</dbReference>
<evidence type="ECO:0000313" key="5">
    <source>
        <dbReference type="Proteomes" id="UP000234474"/>
    </source>
</evidence>
<dbReference type="PROSITE" id="PS00624">
    <property type="entry name" value="GMC_OXRED_2"/>
    <property type="match status" value="1"/>
</dbReference>
<protein>
    <submittedName>
        <fullName evidence="4">Putative GMC oxidoreductase</fullName>
    </submittedName>
</protein>
<dbReference type="Gene3D" id="3.50.50.60">
    <property type="entry name" value="FAD/NAD(P)-binding domain"/>
    <property type="match status" value="1"/>
</dbReference>
<gene>
    <name evidence="4" type="ORF">P174DRAFT_500365</name>
</gene>
<keyword evidence="2" id="KW-0732">Signal</keyword>
<dbReference type="EMBL" id="MSZS01000001">
    <property type="protein sequence ID" value="PKX98754.1"/>
    <property type="molecule type" value="Genomic_DNA"/>
</dbReference>
<dbReference type="OrthoDB" id="269227at2759"/>
<dbReference type="SUPFAM" id="SSF54373">
    <property type="entry name" value="FAD-linked reductases, C-terminal domain"/>
    <property type="match status" value="1"/>
</dbReference>
<dbReference type="SUPFAM" id="SSF51905">
    <property type="entry name" value="FAD/NAD(P)-binding domain"/>
    <property type="match status" value="1"/>
</dbReference>
<reference evidence="5" key="1">
    <citation type="journal article" date="2018" name="Proc. Natl. Acad. Sci. U.S.A.">
        <title>Linking secondary metabolites to gene clusters through genome sequencing of six diverse Aspergillus species.</title>
        <authorList>
            <person name="Kaerboelling I."/>
            <person name="Vesth T.C."/>
            <person name="Frisvad J.C."/>
            <person name="Nybo J.L."/>
            <person name="Theobald S."/>
            <person name="Kuo A."/>
            <person name="Bowyer P."/>
            <person name="Matsuda Y."/>
            <person name="Mondo S."/>
            <person name="Lyhne E.K."/>
            <person name="Kogle M.E."/>
            <person name="Clum A."/>
            <person name="Lipzen A."/>
            <person name="Salamov A."/>
            <person name="Ngan C.Y."/>
            <person name="Daum C."/>
            <person name="Chiniquy J."/>
            <person name="Barry K."/>
            <person name="LaButti K."/>
            <person name="Haridas S."/>
            <person name="Simmons B.A."/>
            <person name="Magnuson J.K."/>
            <person name="Mortensen U.H."/>
            <person name="Larsen T.O."/>
            <person name="Grigoriev I.V."/>
            <person name="Baker S.E."/>
            <person name="Andersen M.R."/>
        </authorList>
    </citation>
    <scope>NUCLEOTIDE SEQUENCE [LARGE SCALE GENOMIC DNA]</scope>
    <source>
        <strain evidence="5">IBT 16806</strain>
    </source>
</reference>
<evidence type="ECO:0000256" key="2">
    <source>
        <dbReference type="SAM" id="SignalP"/>
    </source>
</evidence>
<keyword evidence="5" id="KW-1185">Reference proteome</keyword>
<dbReference type="Gene3D" id="3.30.560.10">
    <property type="entry name" value="Glucose Oxidase, domain 3"/>
    <property type="match status" value="1"/>
</dbReference>
<dbReference type="PANTHER" id="PTHR11552:SF100">
    <property type="entry name" value="DEHYDROGENASE, PUTATIVE (AFU_ORTHOLOGUE AFUA_5G00630)-RELATED"/>
    <property type="match status" value="1"/>
</dbReference>
<dbReference type="InterPro" id="IPR036188">
    <property type="entry name" value="FAD/NAD-bd_sf"/>
</dbReference>
<feature type="chain" id="PRO_5014185084" evidence="2">
    <location>
        <begin position="19"/>
        <end position="601"/>
    </location>
</feature>
<feature type="domain" description="Glucose-methanol-choline oxidoreductase N-terminal" evidence="3">
    <location>
        <begin position="312"/>
        <end position="326"/>
    </location>
</feature>
<organism evidence="4 5">
    <name type="scientific">Aspergillus novofumigatus (strain IBT 16806)</name>
    <dbReference type="NCBI Taxonomy" id="1392255"/>
    <lineage>
        <taxon>Eukaryota</taxon>
        <taxon>Fungi</taxon>
        <taxon>Dikarya</taxon>
        <taxon>Ascomycota</taxon>
        <taxon>Pezizomycotina</taxon>
        <taxon>Eurotiomycetes</taxon>
        <taxon>Eurotiomycetidae</taxon>
        <taxon>Eurotiales</taxon>
        <taxon>Aspergillaceae</taxon>
        <taxon>Aspergillus</taxon>
        <taxon>Aspergillus subgen. Fumigati</taxon>
    </lineage>
</organism>
<dbReference type="Pfam" id="PF00732">
    <property type="entry name" value="GMC_oxred_N"/>
    <property type="match status" value="1"/>
</dbReference>
<dbReference type="STRING" id="1392255.A0A2I1CMB6"/>
<dbReference type="AlphaFoldDB" id="A0A2I1CMB6"/>
<dbReference type="GeneID" id="36538303"/>